<dbReference type="SUPFAM" id="SSF53756">
    <property type="entry name" value="UDP-Glycosyltransferase/glycogen phosphorylase"/>
    <property type="match status" value="1"/>
</dbReference>
<dbReference type="PANTHER" id="PTHR48050">
    <property type="entry name" value="STEROL 3-BETA-GLUCOSYLTRANSFERASE"/>
    <property type="match status" value="1"/>
</dbReference>
<dbReference type="PANTHER" id="PTHR48050:SF13">
    <property type="entry name" value="STEROL 3-BETA-GLUCOSYLTRANSFERASE UGT80A2"/>
    <property type="match status" value="1"/>
</dbReference>
<comment type="caution">
    <text evidence="2">The sequence shown here is derived from an EMBL/GenBank/DDBJ whole genome shotgun (WGS) entry which is preliminary data.</text>
</comment>
<dbReference type="Gene3D" id="3.40.50.2000">
    <property type="entry name" value="Glycogen Phosphorylase B"/>
    <property type="match status" value="2"/>
</dbReference>
<gene>
    <name evidence="2" type="ORF">GCM10022255_108340</name>
</gene>
<keyword evidence="3" id="KW-1185">Reference proteome</keyword>
<reference evidence="3" key="1">
    <citation type="journal article" date="2019" name="Int. J. Syst. Evol. Microbiol.">
        <title>The Global Catalogue of Microorganisms (GCM) 10K type strain sequencing project: providing services to taxonomists for standard genome sequencing and annotation.</title>
        <authorList>
            <consortium name="The Broad Institute Genomics Platform"/>
            <consortium name="The Broad Institute Genome Sequencing Center for Infectious Disease"/>
            <person name="Wu L."/>
            <person name="Ma J."/>
        </authorList>
    </citation>
    <scope>NUCLEOTIDE SEQUENCE [LARGE SCALE GENOMIC DNA]</scope>
    <source>
        <strain evidence="3">JCM 17441</strain>
    </source>
</reference>
<organism evidence="2 3">
    <name type="scientific">Dactylosporangium darangshiense</name>
    <dbReference type="NCBI Taxonomy" id="579108"/>
    <lineage>
        <taxon>Bacteria</taxon>
        <taxon>Bacillati</taxon>
        <taxon>Actinomycetota</taxon>
        <taxon>Actinomycetes</taxon>
        <taxon>Micromonosporales</taxon>
        <taxon>Micromonosporaceae</taxon>
        <taxon>Dactylosporangium</taxon>
    </lineage>
</organism>
<dbReference type="Proteomes" id="UP001500620">
    <property type="component" value="Unassembled WGS sequence"/>
</dbReference>
<dbReference type="Pfam" id="PF06722">
    <property type="entry name" value="EryCIII-like_C"/>
    <property type="match status" value="1"/>
</dbReference>
<accession>A0ABP8DUJ7</accession>
<evidence type="ECO:0000313" key="2">
    <source>
        <dbReference type="EMBL" id="GAA4263473.1"/>
    </source>
</evidence>
<proteinExistence type="predicted"/>
<sequence length="363" mass="38096">MRVLFAFAGGNGHLQPLLPLARAAAGRGHAVAVTGRPGVLPKDFEGFPAGTDPADPEAGRPALARLDRIREEREFRDGFGGWIARERATTTSEVARRWRPDVIVCDEADFGSMIAAESLGIPHASVVVLAAGTFGRPDGLAALLDEARAEHGLPADPTLAMLDRHLVISPAPPSFHARTGTVPMRPMPPAELSPTTPRTVYFTLGTIFNTESGDLFTRVLAGVRDLPIDLVVTVGGGIDPRELGEQPPNVRVERYIPQATLLPRCSAVISHAGSGTVVGALSYGLPMVLLPMGADQPANADRCAELGVARVLDAVDTTPPDAAEALHAVLTGASFRAAAASLRAEIAAMPTPEEVLPRLEALA</sequence>
<dbReference type="RefSeq" id="WP_345142880.1">
    <property type="nucleotide sequence ID" value="NZ_BAABAT010000070.1"/>
</dbReference>
<name>A0ABP8DUJ7_9ACTN</name>
<dbReference type="InterPro" id="IPR002213">
    <property type="entry name" value="UDP_glucos_trans"/>
</dbReference>
<dbReference type="CDD" id="cd03784">
    <property type="entry name" value="GT1_Gtf-like"/>
    <property type="match status" value="1"/>
</dbReference>
<feature type="domain" description="Erythromycin biosynthesis protein CIII-like C-terminal" evidence="1">
    <location>
        <begin position="218"/>
        <end position="362"/>
    </location>
</feature>
<protein>
    <recommendedName>
        <fullName evidence="1">Erythromycin biosynthesis protein CIII-like C-terminal domain-containing protein</fullName>
    </recommendedName>
</protein>
<dbReference type="InterPro" id="IPR050426">
    <property type="entry name" value="Glycosyltransferase_28"/>
</dbReference>
<dbReference type="EMBL" id="BAABAT010000070">
    <property type="protein sequence ID" value="GAA4263473.1"/>
    <property type="molecule type" value="Genomic_DNA"/>
</dbReference>
<evidence type="ECO:0000259" key="1">
    <source>
        <dbReference type="Pfam" id="PF06722"/>
    </source>
</evidence>
<evidence type="ECO:0000313" key="3">
    <source>
        <dbReference type="Proteomes" id="UP001500620"/>
    </source>
</evidence>
<dbReference type="InterPro" id="IPR010610">
    <property type="entry name" value="EryCIII-like_C"/>
</dbReference>